<sequence length="545" mass="61337">MSDSNSPIVVDAVVVGAGVTGIYQTYLLHRKGMSVLGVDAADDVGGTWYWNRYPGCRLDTESYAYGYFAMTGIIPDWKWSERFAGQAEMLRYVNAAADAMDVRRHYRFKTKVLSAHFLDDEKRWKITLDSGETIHARFFISATGPLSASKMPDYKGIDLFKGQAFHSSRWPRDDQGNLAGMDFAGKRVAVLGTGATGVQIIPIVAETAGELFVLQRNPNWCTPLGNTPLSDEDMNLIRTRYPTILEYVKTTDTAFPYHRDPRKASQVSAEEREEFFERLYDQPGYGIWLSGFRDLLLSRESNQFLADFVAKKIRQRVKDQTVAEKLIPTDHPFGSKRVPMETNYYEAYNRENVHLVDLKAAPIDEFVENGVIIGGELLEVDVIIFATGFDGVTGSLDRIDIRGRQGQRLIDAWADGPTTYLGLQTRNFPNFFALVGPHNGSAFCNVGVCGALQAEWVTQMLLYMAARGFETAEPSEAAEAAWTEAIYRDFERTLMAETNAWWIKVTHKPDGSVVRRTLVYVGGGPEYRRRCEQVAYCDYEGFEMA</sequence>
<evidence type="ECO:0000256" key="7">
    <source>
        <dbReference type="ARBA" id="ARBA00023033"/>
    </source>
</evidence>
<dbReference type="SUPFAM" id="SSF51905">
    <property type="entry name" value="FAD/NAD(P)-binding domain"/>
    <property type="match status" value="2"/>
</dbReference>
<evidence type="ECO:0000256" key="1">
    <source>
        <dbReference type="ARBA" id="ARBA00001974"/>
    </source>
</evidence>
<keyword evidence="9" id="KW-1185">Reference proteome</keyword>
<keyword evidence="5" id="KW-0521">NADP</keyword>
<dbReference type="PATRIC" id="fig|48936.3.peg.4312"/>
<keyword evidence="4" id="KW-0274">FAD</keyword>
<dbReference type="Proteomes" id="UP000031338">
    <property type="component" value="Unassembled WGS sequence"/>
</dbReference>
<comment type="caution">
    <text evidence="8">The sequence shown here is derived from an EMBL/GenBank/DDBJ whole genome shotgun (WGS) entry which is preliminary data.</text>
</comment>
<evidence type="ECO:0000313" key="9">
    <source>
        <dbReference type="Proteomes" id="UP000031338"/>
    </source>
</evidence>
<comment type="similarity">
    <text evidence="2">Belongs to the FAD-binding monooxygenase family.</text>
</comment>
<organism evidence="8 9">
    <name type="scientific">Novosphingobium subterraneum</name>
    <dbReference type="NCBI Taxonomy" id="48936"/>
    <lineage>
        <taxon>Bacteria</taxon>
        <taxon>Pseudomonadati</taxon>
        <taxon>Pseudomonadota</taxon>
        <taxon>Alphaproteobacteria</taxon>
        <taxon>Sphingomonadales</taxon>
        <taxon>Sphingomonadaceae</taxon>
        <taxon>Novosphingobium</taxon>
    </lineage>
</organism>
<dbReference type="GO" id="GO:0018667">
    <property type="term" value="F:cyclohexanone monooxygenase activity"/>
    <property type="evidence" value="ECO:0007669"/>
    <property type="project" value="UniProtKB-EC"/>
</dbReference>
<dbReference type="EC" id="1.14.13.22" evidence="8"/>
<name>A0A0B8Z7Q9_9SPHN</name>
<dbReference type="RefSeq" id="WP_039337898.1">
    <property type="nucleotide sequence ID" value="NZ_JRVC01000031.1"/>
</dbReference>
<dbReference type="Pfam" id="PF00743">
    <property type="entry name" value="FMO-like"/>
    <property type="match status" value="1"/>
</dbReference>
<reference evidence="8 9" key="1">
    <citation type="submission" date="2014-10" db="EMBL/GenBank/DDBJ databases">
        <title>Draft genome sequence of Novosphingobium subterraneum DSM 12447.</title>
        <authorList>
            <person name="Gan H.M."/>
            <person name="Gan H.Y."/>
            <person name="Savka M.A."/>
        </authorList>
    </citation>
    <scope>NUCLEOTIDE SEQUENCE [LARGE SCALE GENOMIC DNA]</scope>
    <source>
        <strain evidence="8 9">DSM 12447</strain>
    </source>
</reference>
<dbReference type="GO" id="GO:0004499">
    <property type="term" value="F:N,N-dimethylaniline monooxygenase activity"/>
    <property type="evidence" value="ECO:0007669"/>
    <property type="project" value="InterPro"/>
</dbReference>
<dbReference type="Gene3D" id="3.50.50.60">
    <property type="entry name" value="FAD/NAD(P)-binding domain"/>
    <property type="match status" value="2"/>
</dbReference>
<comment type="cofactor">
    <cofactor evidence="1">
        <name>FAD</name>
        <dbReference type="ChEBI" id="CHEBI:57692"/>
    </cofactor>
</comment>
<evidence type="ECO:0000256" key="5">
    <source>
        <dbReference type="ARBA" id="ARBA00022857"/>
    </source>
</evidence>
<keyword evidence="6 8" id="KW-0560">Oxidoreductase</keyword>
<proteinExistence type="inferred from homology"/>
<evidence type="ECO:0000256" key="4">
    <source>
        <dbReference type="ARBA" id="ARBA00022827"/>
    </source>
</evidence>
<keyword evidence="7 8" id="KW-0503">Monooxygenase</keyword>
<dbReference type="PANTHER" id="PTHR43098:SF3">
    <property type="entry name" value="L-ORNITHINE N(5)-MONOOXYGENASE-RELATED"/>
    <property type="match status" value="1"/>
</dbReference>
<dbReference type="GO" id="GO:0050661">
    <property type="term" value="F:NADP binding"/>
    <property type="evidence" value="ECO:0007669"/>
    <property type="project" value="InterPro"/>
</dbReference>
<evidence type="ECO:0000313" key="8">
    <source>
        <dbReference type="EMBL" id="KHS42266.1"/>
    </source>
</evidence>
<protein>
    <submittedName>
        <fullName evidence="8">Cyclohexanone monooxygenase</fullName>
        <ecNumber evidence="8">1.14.13.22</ecNumber>
    </submittedName>
</protein>
<evidence type="ECO:0000256" key="2">
    <source>
        <dbReference type="ARBA" id="ARBA00010139"/>
    </source>
</evidence>
<evidence type="ECO:0000256" key="3">
    <source>
        <dbReference type="ARBA" id="ARBA00022630"/>
    </source>
</evidence>
<accession>A0A0B8Z7Q9</accession>
<dbReference type="GO" id="GO:0050660">
    <property type="term" value="F:flavin adenine dinucleotide binding"/>
    <property type="evidence" value="ECO:0007669"/>
    <property type="project" value="InterPro"/>
</dbReference>
<dbReference type="STRING" id="48936.NJ75_04280"/>
<evidence type="ECO:0000256" key="6">
    <source>
        <dbReference type="ARBA" id="ARBA00023002"/>
    </source>
</evidence>
<dbReference type="PANTHER" id="PTHR43098">
    <property type="entry name" value="L-ORNITHINE N(5)-MONOOXYGENASE-RELATED"/>
    <property type="match status" value="1"/>
</dbReference>
<gene>
    <name evidence="8" type="ORF">NJ75_04280</name>
</gene>
<dbReference type="InterPro" id="IPR050775">
    <property type="entry name" value="FAD-binding_Monooxygenases"/>
</dbReference>
<dbReference type="AlphaFoldDB" id="A0A0B8Z7Q9"/>
<dbReference type="InterPro" id="IPR020946">
    <property type="entry name" value="Flavin_mOase-like"/>
</dbReference>
<dbReference type="EMBL" id="JRVC01000031">
    <property type="protein sequence ID" value="KHS42266.1"/>
    <property type="molecule type" value="Genomic_DNA"/>
</dbReference>
<keyword evidence="3" id="KW-0285">Flavoprotein</keyword>
<dbReference type="InterPro" id="IPR036188">
    <property type="entry name" value="FAD/NAD-bd_sf"/>
</dbReference>